<protein>
    <recommendedName>
        <fullName evidence="3">3-hydroxyacyl-CoA dehydrogenase</fullName>
    </recommendedName>
</protein>
<dbReference type="Gene3D" id="2.120.10.30">
    <property type="entry name" value="TolB, C-terminal domain"/>
    <property type="match status" value="2"/>
</dbReference>
<dbReference type="SMART" id="SM00135">
    <property type="entry name" value="LY"/>
    <property type="match status" value="3"/>
</dbReference>
<reference evidence="1 2" key="1">
    <citation type="submission" date="2020-05" db="EMBL/GenBank/DDBJ databases">
        <title>Genome Sequencing of Type Strains.</title>
        <authorList>
            <person name="Lemaire J.F."/>
            <person name="Inderbitzin P."/>
            <person name="Gregorio O.A."/>
            <person name="Collins S.B."/>
            <person name="Wespe N."/>
            <person name="Knight-Connoni V."/>
        </authorList>
    </citation>
    <scope>NUCLEOTIDE SEQUENCE [LARGE SCALE GENOMIC DNA]</scope>
    <source>
        <strain evidence="1 2">DSM 100049</strain>
    </source>
</reference>
<dbReference type="InterPro" id="IPR000033">
    <property type="entry name" value="LDLR_classB_rpt"/>
</dbReference>
<dbReference type="RefSeq" id="WP_175310497.1">
    <property type="nucleotide sequence ID" value="NZ_CBCRYR010000033.1"/>
</dbReference>
<name>A0A7Y6B362_9SPHN</name>
<evidence type="ECO:0000313" key="1">
    <source>
        <dbReference type="EMBL" id="NUU45706.1"/>
    </source>
</evidence>
<gene>
    <name evidence="1" type="ORF">HP438_01765</name>
</gene>
<comment type="caution">
    <text evidence="1">The sequence shown here is derived from an EMBL/GenBank/DDBJ whole genome shotgun (WGS) entry which is preliminary data.</text>
</comment>
<sequence>MTGTLYILQARPAAIVALDVDSGDIKTVRGDLYGVPDGIQVVAADDAIYWTSMGKPPLSGEEFPGDDGSVERCSIGGTDHATLIGDGAIVTPKQVRLHRPTDRLYFCDREGMALWSCRTDGSDLRNLLRTGDWPEQTGEILRHCVGIALDDLGGYIYWTQKGPADGGRGRIFRAPIDFQAGPAPLHDRDVELLLDHLPEPIDLEIDFDRRKLYWTDRGDPSVAGNSLNCADIGVDGLSNHVVLATGLQEAIGLALDTAGQRIFVSDLGGTIHSFSLVDGTFAVVHQFGNPLTGIAFSQ</sequence>
<keyword evidence="2" id="KW-1185">Reference proteome</keyword>
<dbReference type="PANTHER" id="PTHR46513">
    <property type="entry name" value="VITELLOGENIN RECEPTOR-LIKE PROTEIN-RELATED-RELATED"/>
    <property type="match status" value="1"/>
</dbReference>
<dbReference type="SUPFAM" id="SSF63825">
    <property type="entry name" value="YWTD domain"/>
    <property type="match status" value="1"/>
</dbReference>
<organism evidence="1 2">
    <name type="scientific">Sphingomonas zeae</name>
    <dbReference type="NCBI Taxonomy" id="1646122"/>
    <lineage>
        <taxon>Bacteria</taxon>
        <taxon>Pseudomonadati</taxon>
        <taxon>Pseudomonadota</taxon>
        <taxon>Alphaproteobacteria</taxon>
        <taxon>Sphingomonadales</taxon>
        <taxon>Sphingomonadaceae</taxon>
        <taxon>Sphingomonas</taxon>
    </lineage>
</organism>
<dbReference type="AlphaFoldDB" id="A0A7Y6B362"/>
<dbReference type="EMBL" id="JABMCH010000045">
    <property type="protein sequence ID" value="NUU45706.1"/>
    <property type="molecule type" value="Genomic_DNA"/>
</dbReference>
<evidence type="ECO:0008006" key="3">
    <source>
        <dbReference type="Google" id="ProtNLM"/>
    </source>
</evidence>
<accession>A0A7Y6B362</accession>
<evidence type="ECO:0000313" key="2">
    <source>
        <dbReference type="Proteomes" id="UP000536441"/>
    </source>
</evidence>
<proteinExistence type="predicted"/>
<dbReference type="InterPro" id="IPR050778">
    <property type="entry name" value="Cueball_EGF_LRP_Nidogen"/>
</dbReference>
<dbReference type="Proteomes" id="UP000536441">
    <property type="component" value="Unassembled WGS sequence"/>
</dbReference>
<dbReference type="InterPro" id="IPR011042">
    <property type="entry name" value="6-blade_b-propeller_TolB-like"/>
</dbReference>